<evidence type="ECO:0000313" key="1">
    <source>
        <dbReference type="EMBL" id="KAG2955933.1"/>
    </source>
</evidence>
<reference evidence="1" key="1">
    <citation type="submission" date="2018-10" db="EMBL/GenBank/DDBJ databases">
        <title>Effector identification in a new, highly contiguous assembly of the strawberry crown rot pathogen Phytophthora cactorum.</title>
        <authorList>
            <person name="Armitage A.D."/>
            <person name="Nellist C.F."/>
            <person name="Bates H."/>
            <person name="Vickerstaff R.J."/>
            <person name="Harrison R.J."/>
        </authorList>
    </citation>
    <scope>NUCLEOTIDE SEQUENCE</scope>
    <source>
        <strain evidence="1">4040</strain>
    </source>
</reference>
<name>A0A8T1EQ17_9STRA</name>
<dbReference type="AlphaFoldDB" id="A0A8T1EQ17"/>
<accession>A0A8T1EQ17</accession>
<organism evidence="1 2">
    <name type="scientific">Phytophthora cactorum</name>
    <dbReference type="NCBI Taxonomy" id="29920"/>
    <lineage>
        <taxon>Eukaryota</taxon>
        <taxon>Sar</taxon>
        <taxon>Stramenopiles</taxon>
        <taxon>Oomycota</taxon>
        <taxon>Peronosporomycetes</taxon>
        <taxon>Peronosporales</taxon>
        <taxon>Peronosporaceae</taxon>
        <taxon>Phytophthora</taxon>
    </lineage>
</organism>
<dbReference type="Proteomes" id="UP000736787">
    <property type="component" value="Unassembled WGS sequence"/>
</dbReference>
<proteinExistence type="predicted"/>
<comment type="caution">
    <text evidence="1">The sequence shown here is derived from an EMBL/GenBank/DDBJ whole genome shotgun (WGS) entry which is preliminary data.</text>
</comment>
<evidence type="ECO:0000313" key="2">
    <source>
        <dbReference type="Proteomes" id="UP000736787"/>
    </source>
</evidence>
<protein>
    <submittedName>
        <fullName evidence="1">Uncharacterized protein</fullName>
    </submittedName>
</protein>
<dbReference type="EMBL" id="RCMK01000001">
    <property type="protein sequence ID" value="KAG2955933.1"/>
    <property type="molecule type" value="Genomic_DNA"/>
</dbReference>
<gene>
    <name evidence="1" type="ORF">PC117_g24</name>
</gene>
<sequence>MVTAPSGNACRRSQAVPRRFNFAVSITHGFHPFFRPRYRRRKPQSIFGNSSAK</sequence>